<keyword evidence="3" id="KW-1185">Reference proteome</keyword>
<gene>
    <name evidence="2" type="ORF">ACFO6S_18855</name>
</gene>
<dbReference type="Proteomes" id="UP001595914">
    <property type="component" value="Unassembled WGS sequence"/>
</dbReference>
<comment type="caution">
    <text evidence="2">The sequence shown here is derived from an EMBL/GenBank/DDBJ whole genome shotgun (WGS) entry which is preliminary data.</text>
</comment>
<dbReference type="RefSeq" id="WP_378419507.1">
    <property type="nucleotide sequence ID" value="NZ_JBHSFO010000014.1"/>
</dbReference>
<dbReference type="EMBL" id="JBHSFO010000014">
    <property type="protein sequence ID" value="MFC4605765.1"/>
    <property type="molecule type" value="Genomic_DNA"/>
</dbReference>
<evidence type="ECO:0000256" key="1">
    <source>
        <dbReference type="SAM" id="MobiDB-lite"/>
    </source>
</evidence>
<organism evidence="2 3">
    <name type="scientific">Rhodococcus kronopolitis</name>
    <dbReference type="NCBI Taxonomy" id="1460226"/>
    <lineage>
        <taxon>Bacteria</taxon>
        <taxon>Bacillati</taxon>
        <taxon>Actinomycetota</taxon>
        <taxon>Actinomycetes</taxon>
        <taxon>Mycobacteriales</taxon>
        <taxon>Nocardiaceae</taxon>
        <taxon>Rhodococcus</taxon>
    </lineage>
</organism>
<sequence>MHTAQHSARPRTPMRAVRADDAPNAGAGDGKDAERIRGWRRLCRYLELNGAVSPYSGWVIGFAITWAPFGGANPAQLLETFGVTPARYRQLLKEALDPRGATDSVAEVKNQLAASLLRAWAGAGAPRPAVRRAA</sequence>
<accession>A0ABV9FY93</accession>
<name>A0ABV9FY93_9NOCA</name>
<protein>
    <recommendedName>
        <fullName evidence="4">DUF3263 domain-containing protein</fullName>
    </recommendedName>
</protein>
<feature type="region of interest" description="Disordered" evidence="1">
    <location>
        <begin position="1"/>
        <end position="32"/>
    </location>
</feature>
<evidence type="ECO:0000313" key="3">
    <source>
        <dbReference type="Proteomes" id="UP001595914"/>
    </source>
</evidence>
<reference evidence="3" key="1">
    <citation type="journal article" date="2019" name="Int. J. Syst. Evol. Microbiol.">
        <title>The Global Catalogue of Microorganisms (GCM) 10K type strain sequencing project: providing services to taxonomists for standard genome sequencing and annotation.</title>
        <authorList>
            <consortium name="The Broad Institute Genomics Platform"/>
            <consortium name="The Broad Institute Genome Sequencing Center for Infectious Disease"/>
            <person name="Wu L."/>
            <person name="Ma J."/>
        </authorList>
    </citation>
    <scope>NUCLEOTIDE SEQUENCE [LARGE SCALE GENOMIC DNA]</scope>
    <source>
        <strain evidence="3">CCUG 54520</strain>
    </source>
</reference>
<evidence type="ECO:0008006" key="4">
    <source>
        <dbReference type="Google" id="ProtNLM"/>
    </source>
</evidence>
<proteinExistence type="predicted"/>
<evidence type="ECO:0000313" key="2">
    <source>
        <dbReference type="EMBL" id="MFC4605765.1"/>
    </source>
</evidence>